<name>A0A0L7LG75_OPEBR</name>
<dbReference type="AlphaFoldDB" id="A0A0L7LG75"/>
<accession>A0A0L7LG75</accession>
<dbReference type="EMBL" id="JTDY01001204">
    <property type="protein sequence ID" value="KOB74553.1"/>
    <property type="molecule type" value="Genomic_DNA"/>
</dbReference>
<gene>
    <name evidence="1" type="ORF">OBRU01_08978</name>
</gene>
<comment type="caution">
    <text evidence="1">The sequence shown here is derived from an EMBL/GenBank/DDBJ whole genome shotgun (WGS) entry which is preliminary data.</text>
</comment>
<protein>
    <submittedName>
        <fullName evidence="1">Putative exodeoxyribonuclease V, beta subunit</fullName>
    </submittedName>
</protein>
<dbReference type="Proteomes" id="UP000037510">
    <property type="component" value="Unassembled WGS sequence"/>
</dbReference>
<sequence>MNVFSALKRYILCSEDDIGLDSTSSKSFEFKEKVPMFVIVDSSGISNPSSQEMLVENRKGTDFNENFIPIGIPSTSRNIRESIIQPQLHESESSEELQMIDINLQSENQIYIENDETDDESIVISYLQNKDLHLDLKGTLISTKKKSSLLEDVPKMETILEGEQYSSFPLKVSVPCQLAPDAKPEEDPE</sequence>
<evidence type="ECO:0000313" key="2">
    <source>
        <dbReference type="Proteomes" id="UP000037510"/>
    </source>
</evidence>
<proteinExistence type="predicted"/>
<organism evidence="1 2">
    <name type="scientific">Operophtera brumata</name>
    <name type="common">Winter moth</name>
    <name type="synonym">Phalaena brumata</name>
    <dbReference type="NCBI Taxonomy" id="104452"/>
    <lineage>
        <taxon>Eukaryota</taxon>
        <taxon>Metazoa</taxon>
        <taxon>Ecdysozoa</taxon>
        <taxon>Arthropoda</taxon>
        <taxon>Hexapoda</taxon>
        <taxon>Insecta</taxon>
        <taxon>Pterygota</taxon>
        <taxon>Neoptera</taxon>
        <taxon>Endopterygota</taxon>
        <taxon>Lepidoptera</taxon>
        <taxon>Glossata</taxon>
        <taxon>Ditrysia</taxon>
        <taxon>Geometroidea</taxon>
        <taxon>Geometridae</taxon>
        <taxon>Larentiinae</taxon>
        <taxon>Operophtera</taxon>
    </lineage>
</organism>
<reference evidence="1 2" key="1">
    <citation type="journal article" date="2015" name="Genome Biol. Evol.">
        <title>The genome of winter moth (Operophtera brumata) provides a genomic perspective on sexual dimorphism and phenology.</title>
        <authorList>
            <person name="Derks M.F."/>
            <person name="Smit S."/>
            <person name="Salis L."/>
            <person name="Schijlen E."/>
            <person name="Bossers A."/>
            <person name="Mateman C."/>
            <person name="Pijl A.S."/>
            <person name="de Ridder D."/>
            <person name="Groenen M.A."/>
            <person name="Visser M.E."/>
            <person name="Megens H.J."/>
        </authorList>
    </citation>
    <scope>NUCLEOTIDE SEQUENCE [LARGE SCALE GENOMIC DNA]</scope>
    <source>
        <strain evidence="1">WM2013NL</strain>
        <tissue evidence="1">Head and thorax</tissue>
    </source>
</reference>
<keyword evidence="2" id="KW-1185">Reference proteome</keyword>
<evidence type="ECO:0000313" key="1">
    <source>
        <dbReference type="EMBL" id="KOB74553.1"/>
    </source>
</evidence>